<protein>
    <submittedName>
        <fullName evidence="1">ATP-grasp ribosomal peptide maturase</fullName>
    </submittedName>
</protein>
<keyword evidence="2" id="KW-1185">Reference proteome</keyword>
<evidence type="ECO:0000313" key="1">
    <source>
        <dbReference type="EMBL" id="GEB55668.1"/>
    </source>
</evidence>
<reference evidence="1 2" key="1">
    <citation type="submission" date="2019-06" db="EMBL/GenBank/DDBJ databases">
        <title>Whole genome shotgun sequence of Streptomyces gardneri NBRC 12865.</title>
        <authorList>
            <person name="Hosoyama A."/>
            <person name="Uohara A."/>
            <person name="Ohji S."/>
            <person name="Ichikawa N."/>
        </authorList>
    </citation>
    <scope>NUCLEOTIDE SEQUENCE [LARGE SCALE GENOMIC DNA]</scope>
    <source>
        <strain evidence="1 2">NBRC 12865</strain>
    </source>
</reference>
<evidence type="ECO:0000313" key="2">
    <source>
        <dbReference type="Proteomes" id="UP000315226"/>
    </source>
</evidence>
<dbReference type="GO" id="GO:0005737">
    <property type="term" value="C:cytoplasm"/>
    <property type="evidence" value="ECO:0007669"/>
    <property type="project" value="TreeGrafter"/>
</dbReference>
<dbReference type="PANTHER" id="PTHR21621">
    <property type="entry name" value="RIBOSOMAL PROTEIN S6 MODIFICATION PROTEIN"/>
    <property type="match status" value="1"/>
</dbReference>
<organism evidence="1 2">
    <name type="scientific">Streptomyces gardneri</name>
    <dbReference type="NCBI Taxonomy" id="66892"/>
    <lineage>
        <taxon>Bacteria</taxon>
        <taxon>Bacillati</taxon>
        <taxon>Actinomycetota</taxon>
        <taxon>Actinomycetes</taxon>
        <taxon>Kitasatosporales</taxon>
        <taxon>Streptomycetaceae</taxon>
        <taxon>Streptomyces</taxon>
    </lineage>
</organism>
<proteinExistence type="predicted"/>
<dbReference type="GO" id="GO:0009432">
    <property type="term" value="P:SOS response"/>
    <property type="evidence" value="ECO:0007669"/>
    <property type="project" value="TreeGrafter"/>
</dbReference>
<accession>A0A4Y3RFJ2</accession>
<dbReference type="Gene3D" id="3.30.470.20">
    <property type="entry name" value="ATP-grasp fold, B domain"/>
    <property type="match status" value="1"/>
</dbReference>
<sequence length="331" mass="36517">MTHPVIGILAPETDVHALAVAREVARLGGDSVILDTRQPHEQTWQWHVGTPPTVRTRRGMTVSVTELGAIWLRRAYPAQPPDFVRHPDDRSFARNEWSHLLDAVLADTPAVLVNRPDADIEAAKPRQLEAALRSGLPIPDTLISNDPAQVVEFVERHHGKVIHKAMSSPRHLMLDTRRWDPADTRRLETLPIAPVIFQEEITGAYDIRATIVGDRILAARFSTADSPVDTRLDLAVPCEAYELPAGIHAALLRFMAELRLDFGAVDLKVDDDGRHVFLEVNPGGQFLFVEILAGVPICEALAHFLTSASASRPLRPAGKRAGDTGQPTHRE</sequence>
<name>A0A4Y3RFJ2_9ACTN</name>
<dbReference type="Proteomes" id="UP000315226">
    <property type="component" value="Unassembled WGS sequence"/>
</dbReference>
<dbReference type="GO" id="GO:0018169">
    <property type="term" value="F:ribosomal S6-glutamic acid ligase activity"/>
    <property type="evidence" value="ECO:0007669"/>
    <property type="project" value="TreeGrafter"/>
</dbReference>
<comment type="caution">
    <text evidence="1">The sequence shown here is derived from an EMBL/GenBank/DDBJ whole genome shotgun (WGS) entry which is preliminary data.</text>
</comment>
<dbReference type="AlphaFoldDB" id="A0A4Y3RFJ2"/>
<dbReference type="EMBL" id="BJMN01000007">
    <property type="protein sequence ID" value="GEB55668.1"/>
    <property type="molecule type" value="Genomic_DNA"/>
</dbReference>
<dbReference type="SUPFAM" id="SSF56059">
    <property type="entry name" value="Glutathione synthetase ATP-binding domain-like"/>
    <property type="match status" value="1"/>
</dbReference>
<gene>
    <name evidence="1" type="ORF">SGA01_12730</name>
</gene>
<dbReference type="PANTHER" id="PTHR21621:SF0">
    <property type="entry name" value="BETA-CITRYLGLUTAMATE SYNTHASE B-RELATED"/>
    <property type="match status" value="1"/>
</dbReference>